<dbReference type="AlphaFoldDB" id="A0AAV4X3S4"/>
<keyword evidence="2" id="KW-1185">Reference proteome</keyword>
<gene>
    <name evidence="1" type="ORF">CEXT_27321</name>
</gene>
<accession>A0AAV4X3S4</accession>
<protein>
    <submittedName>
        <fullName evidence="1">Uncharacterized protein</fullName>
    </submittedName>
</protein>
<evidence type="ECO:0000313" key="2">
    <source>
        <dbReference type="Proteomes" id="UP001054945"/>
    </source>
</evidence>
<organism evidence="1 2">
    <name type="scientific">Caerostris extrusa</name>
    <name type="common">Bark spider</name>
    <name type="synonym">Caerostris bankana</name>
    <dbReference type="NCBI Taxonomy" id="172846"/>
    <lineage>
        <taxon>Eukaryota</taxon>
        <taxon>Metazoa</taxon>
        <taxon>Ecdysozoa</taxon>
        <taxon>Arthropoda</taxon>
        <taxon>Chelicerata</taxon>
        <taxon>Arachnida</taxon>
        <taxon>Araneae</taxon>
        <taxon>Araneomorphae</taxon>
        <taxon>Entelegynae</taxon>
        <taxon>Araneoidea</taxon>
        <taxon>Araneidae</taxon>
        <taxon>Caerostris</taxon>
    </lineage>
</organism>
<evidence type="ECO:0000313" key="1">
    <source>
        <dbReference type="EMBL" id="GIY88428.1"/>
    </source>
</evidence>
<comment type="caution">
    <text evidence="1">The sequence shown here is derived from an EMBL/GenBank/DDBJ whole genome shotgun (WGS) entry which is preliminary data.</text>
</comment>
<dbReference type="Proteomes" id="UP001054945">
    <property type="component" value="Unassembled WGS sequence"/>
</dbReference>
<sequence length="86" mass="9440">MRELVKLLWRREFLVIASPLSLSLDRSEWGRGSVLPGLQLTTPGMPRAAFEVGGPISKALVSMVCRAAAHLETGDDSMQGLAFKWE</sequence>
<reference evidence="1 2" key="1">
    <citation type="submission" date="2021-06" db="EMBL/GenBank/DDBJ databases">
        <title>Caerostris extrusa draft genome.</title>
        <authorList>
            <person name="Kono N."/>
            <person name="Arakawa K."/>
        </authorList>
    </citation>
    <scope>NUCLEOTIDE SEQUENCE [LARGE SCALE GENOMIC DNA]</scope>
</reference>
<name>A0AAV4X3S4_CAEEX</name>
<dbReference type="EMBL" id="BPLR01017066">
    <property type="protein sequence ID" value="GIY88428.1"/>
    <property type="molecule type" value="Genomic_DNA"/>
</dbReference>
<proteinExistence type="predicted"/>